<protein>
    <submittedName>
        <fullName evidence="2">Uncharacterized protein</fullName>
    </submittedName>
</protein>
<dbReference type="EMBL" id="PKPP01019954">
    <property type="protein sequence ID" value="PWA35479.1"/>
    <property type="molecule type" value="Genomic_DNA"/>
</dbReference>
<organism evidence="2 3">
    <name type="scientific">Artemisia annua</name>
    <name type="common">Sweet wormwood</name>
    <dbReference type="NCBI Taxonomy" id="35608"/>
    <lineage>
        <taxon>Eukaryota</taxon>
        <taxon>Viridiplantae</taxon>
        <taxon>Streptophyta</taxon>
        <taxon>Embryophyta</taxon>
        <taxon>Tracheophyta</taxon>
        <taxon>Spermatophyta</taxon>
        <taxon>Magnoliopsida</taxon>
        <taxon>eudicotyledons</taxon>
        <taxon>Gunneridae</taxon>
        <taxon>Pentapetalae</taxon>
        <taxon>asterids</taxon>
        <taxon>campanulids</taxon>
        <taxon>Asterales</taxon>
        <taxon>Asteraceae</taxon>
        <taxon>Asteroideae</taxon>
        <taxon>Anthemideae</taxon>
        <taxon>Artemisiinae</taxon>
        <taxon>Artemisia</taxon>
    </lineage>
</organism>
<evidence type="ECO:0000256" key="1">
    <source>
        <dbReference type="SAM" id="MobiDB-lite"/>
    </source>
</evidence>
<dbReference type="InterPro" id="IPR032675">
    <property type="entry name" value="LRR_dom_sf"/>
</dbReference>
<feature type="compositionally biased region" description="Polar residues" evidence="1">
    <location>
        <begin position="26"/>
        <end position="39"/>
    </location>
</feature>
<keyword evidence="3" id="KW-1185">Reference proteome</keyword>
<sequence>MDVFISEEYMVKRRMEKKLAARKVGGSNTFKSDNNGEQEQVTKKGHSSSPFVKILKSSHCYQFHSLGGFHELPLLEMLFLKNCMNLTNVRESILNCDELILIDLTYCKEFRKLIGTLTNLKKAYRNFNQYKGHGFT</sequence>
<dbReference type="Proteomes" id="UP000245207">
    <property type="component" value="Unassembled WGS sequence"/>
</dbReference>
<reference evidence="2 3" key="1">
    <citation type="journal article" date="2018" name="Mol. Plant">
        <title>The genome of Artemisia annua provides insight into the evolution of Asteraceae family and artemisinin biosynthesis.</title>
        <authorList>
            <person name="Shen Q."/>
            <person name="Zhang L."/>
            <person name="Liao Z."/>
            <person name="Wang S."/>
            <person name="Yan T."/>
            <person name="Shi P."/>
            <person name="Liu M."/>
            <person name="Fu X."/>
            <person name="Pan Q."/>
            <person name="Wang Y."/>
            <person name="Lv Z."/>
            <person name="Lu X."/>
            <person name="Zhang F."/>
            <person name="Jiang W."/>
            <person name="Ma Y."/>
            <person name="Chen M."/>
            <person name="Hao X."/>
            <person name="Li L."/>
            <person name="Tang Y."/>
            <person name="Lv G."/>
            <person name="Zhou Y."/>
            <person name="Sun X."/>
            <person name="Brodelius P.E."/>
            <person name="Rose J.K.C."/>
            <person name="Tang K."/>
        </authorList>
    </citation>
    <scope>NUCLEOTIDE SEQUENCE [LARGE SCALE GENOMIC DNA]</scope>
    <source>
        <strain evidence="3">cv. Huhao1</strain>
        <tissue evidence="2">Leaf</tissue>
    </source>
</reference>
<dbReference type="SUPFAM" id="SSF52058">
    <property type="entry name" value="L domain-like"/>
    <property type="match status" value="1"/>
</dbReference>
<feature type="region of interest" description="Disordered" evidence="1">
    <location>
        <begin position="26"/>
        <end position="47"/>
    </location>
</feature>
<dbReference type="OrthoDB" id="1021286at2759"/>
<proteinExistence type="predicted"/>
<gene>
    <name evidence="2" type="ORF">CTI12_AA609120</name>
</gene>
<evidence type="ECO:0000313" key="2">
    <source>
        <dbReference type="EMBL" id="PWA35479.1"/>
    </source>
</evidence>
<name>A0A2U1KFD8_ARTAN</name>
<comment type="caution">
    <text evidence="2">The sequence shown here is derived from an EMBL/GenBank/DDBJ whole genome shotgun (WGS) entry which is preliminary data.</text>
</comment>
<dbReference type="AlphaFoldDB" id="A0A2U1KFD8"/>
<evidence type="ECO:0000313" key="3">
    <source>
        <dbReference type="Proteomes" id="UP000245207"/>
    </source>
</evidence>
<accession>A0A2U1KFD8</accession>
<dbReference type="Gene3D" id="3.80.10.10">
    <property type="entry name" value="Ribonuclease Inhibitor"/>
    <property type="match status" value="1"/>
</dbReference>